<dbReference type="AlphaFoldDB" id="A0AAE1A3K0"/>
<dbReference type="Proteomes" id="UP001283361">
    <property type="component" value="Unassembled WGS sequence"/>
</dbReference>
<reference evidence="1" key="1">
    <citation type="journal article" date="2023" name="G3 (Bethesda)">
        <title>A reference genome for the long-term kleptoplast-retaining sea slug Elysia crispata morphotype clarki.</title>
        <authorList>
            <person name="Eastman K.E."/>
            <person name="Pendleton A.L."/>
            <person name="Shaikh M.A."/>
            <person name="Suttiyut T."/>
            <person name="Ogas R."/>
            <person name="Tomko P."/>
            <person name="Gavelis G."/>
            <person name="Widhalm J.R."/>
            <person name="Wisecaver J.H."/>
        </authorList>
    </citation>
    <scope>NUCLEOTIDE SEQUENCE</scope>
    <source>
        <strain evidence="1">ECLA1</strain>
    </source>
</reference>
<protein>
    <submittedName>
        <fullName evidence="1">Uncharacterized protein</fullName>
    </submittedName>
</protein>
<accession>A0AAE1A3K0</accession>
<comment type="caution">
    <text evidence="1">The sequence shown here is derived from an EMBL/GenBank/DDBJ whole genome shotgun (WGS) entry which is preliminary data.</text>
</comment>
<gene>
    <name evidence="1" type="ORF">RRG08_010763</name>
</gene>
<evidence type="ECO:0000313" key="1">
    <source>
        <dbReference type="EMBL" id="KAK3780322.1"/>
    </source>
</evidence>
<evidence type="ECO:0000313" key="2">
    <source>
        <dbReference type="Proteomes" id="UP001283361"/>
    </source>
</evidence>
<sequence length="37" mass="4434">MTVWDSDLQNLMSSKHSNISRVWSSRSMTHYVRHMKP</sequence>
<keyword evidence="2" id="KW-1185">Reference proteome</keyword>
<dbReference type="EMBL" id="JAWDGP010002742">
    <property type="protein sequence ID" value="KAK3780322.1"/>
    <property type="molecule type" value="Genomic_DNA"/>
</dbReference>
<name>A0AAE1A3K0_9GAST</name>
<proteinExistence type="predicted"/>
<organism evidence="1 2">
    <name type="scientific">Elysia crispata</name>
    <name type="common">lettuce slug</name>
    <dbReference type="NCBI Taxonomy" id="231223"/>
    <lineage>
        <taxon>Eukaryota</taxon>
        <taxon>Metazoa</taxon>
        <taxon>Spiralia</taxon>
        <taxon>Lophotrochozoa</taxon>
        <taxon>Mollusca</taxon>
        <taxon>Gastropoda</taxon>
        <taxon>Heterobranchia</taxon>
        <taxon>Euthyneura</taxon>
        <taxon>Panpulmonata</taxon>
        <taxon>Sacoglossa</taxon>
        <taxon>Placobranchoidea</taxon>
        <taxon>Plakobranchidae</taxon>
        <taxon>Elysia</taxon>
    </lineage>
</organism>